<dbReference type="Gene3D" id="3.30.450.90">
    <property type="match status" value="1"/>
</dbReference>
<dbReference type="SMART" id="SM00382">
    <property type="entry name" value="AAA"/>
    <property type="match status" value="1"/>
</dbReference>
<evidence type="ECO:0000313" key="6">
    <source>
        <dbReference type="Proteomes" id="UP000178585"/>
    </source>
</evidence>
<reference evidence="5 6" key="1">
    <citation type="journal article" date="2016" name="Nat. Commun.">
        <title>Thousands of microbial genomes shed light on interconnected biogeochemical processes in an aquifer system.</title>
        <authorList>
            <person name="Anantharaman K."/>
            <person name="Brown C.T."/>
            <person name="Hug L.A."/>
            <person name="Sharon I."/>
            <person name="Castelle C.J."/>
            <person name="Probst A.J."/>
            <person name="Thomas B.C."/>
            <person name="Singh A."/>
            <person name="Wilkins M.J."/>
            <person name="Karaoz U."/>
            <person name="Brodie E.L."/>
            <person name="Williams K.H."/>
            <person name="Hubbard S.S."/>
            <person name="Banfield J.F."/>
        </authorList>
    </citation>
    <scope>NUCLEOTIDE SEQUENCE [LARGE SCALE GENOMIC DNA]</scope>
</reference>
<dbReference type="GO" id="GO:0005524">
    <property type="term" value="F:ATP binding"/>
    <property type="evidence" value="ECO:0007669"/>
    <property type="project" value="UniProtKB-KW"/>
</dbReference>
<sequence>MDILPLLADKGVLSKERVAGLETALKKPDSPSVETLLQKEGVTLPDILKAKSDYYGVPAREVGESSVPFDILGFVPEESARHYRLVPLGEQEGALEVGITDPDNLEARDALTFISAKIGMPYKLFVITDTDFERLLGQYKGLSGEVGKALNELETELTVETNKNLGEKRSVALEENDITDTEAVTADAPVTKIVATVLRHAAEQRASDIHIEPMIDQTRVRFRIDGVLITNITLPPKVHSSVVARIKVLSNMRLDEKRKPQDGRFSARVGGGGKVDFRVSTFPTYYGEKVVMRILGSQTKDWKLESVGLSARNLDRIKTAIKKPYGLVLISGPTGSGKSTTLYTLLNEVDRDSQNVLSLEDPVEYTIAGVSQSQVRPEIGYSFANGLRTTLRQDPNIIMVGEIRDSETANLAVQAALTGHLVLSTIHTNNAIGIVPRLLDMGVEPYLIPPVLILGIAQRLVRTLCPGGGKKMSVEGSMKEMITKEFADLPAEYRKEIPDFTEVYRIQPTDECPSGTQGRVACFEAFDMTPELEQAILARKPEDELRAIVRRQGMLTMKEDAMIKSAQGIVPFEEVNTLGGEFELEDIAATPPPPEPEAISEEGVIARPAKKALRWPR</sequence>
<dbReference type="CDD" id="cd01129">
    <property type="entry name" value="PulE-GspE-like"/>
    <property type="match status" value="1"/>
</dbReference>
<dbReference type="InterPro" id="IPR001482">
    <property type="entry name" value="T2SS/T4SS_dom"/>
</dbReference>
<dbReference type="InterPro" id="IPR037257">
    <property type="entry name" value="T2SS_E_N_sf"/>
</dbReference>
<evidence type="ECO:0000313" key="5">
    <source>
        <dbReference type="EMBL" id="OGC86307.1"/>
    </source>
</evidence>
<evidence type="ECO:0000256" key="1">
    <source>
        <dbReference type="ARBA" id="ARBA00006611"/>
    </source>
</evidence>
<dbReference type="SUPFAM" id="SSF160246">
    <property type="entry name" value="EspE N-terminal domain-like"/>
    <property type="match status" value="1"/>
</dbReference>
<evidence type="ECO:0000256" key="2">
    <source>
        <dbReference type="ARBA" id="ARBA00022741"/>
    </source>
</evidence>
<comment type="similarity">
    <text evidence="1">Belongs to the GSP E family.</text>
</comment>
<dbReference type="GO" id="GO:0016887">
    <property type="term" value="F:ATP hydrolysis activity"/>
    <property type="evidence" value="ECO:0007669"/>
    <property type="project" value="TreeGrafter"/>
</dbReference>
<dbReference type="Pfam" id="PF00437">
    <property type="entry name" value="T2SSE"/>
    <property type="match status" value="1"/>
</dbReference>
<dbReference type="PANTHER" id="PTHR30258">
    <property type="entry name" value="TYPE II SECRETION SYSTEM PROTEIN GSPE-RELATED"/>
    <property type="match status" value="1"/>
</dbReference>
<name>A0A1F4XX44_9BACT</name>
<evidence type="ECO:0000259" key="4">
    <source>
        <dbReference type="SMART" id="SM00382"/>
    </source>
</evidence>
<dbReference type="SUPFAM" id="SSF52540">
    <property type="entry name" value="P-loop containing nucleoside triphosphate hydrolases"/>
    <property type="match status" value="1"/>
</dbReference>
<dbReference type="Gene3D" id="3.40.50.300">
    <property type="entry name" value="P-loop containing nucleotide triphosphate hydrolases"/>
    <property type="match status" value="1"/>
</dbReference>
<dbReference type="Gene3D" id="3.30.300.160">
    <property type="entry name" value="Type II secretion system, protein E, N-terminal domain"/>
    <property type="match status" value="1"/>
</dbReference>
<dbReference type="Pfam" id="PF05157">
    <property type="entry name" value="MshEN"/>
    <property type="match status" value="1"/>
</dbReference>
<accession>A0A1F4XX44</accession>
<keyword evidence="3" id="KW-0067">ATP-binding</keyword>
<dbReference type="GO" id="GO:0005886">
    <property type="term" value="C:plasma membrane"/>
    <property type="evidence" value="ECO:0007669"/>
    <property type="project" value="TreeGrafter"/>
</dbReference>
<evidence type="ECO:0000256" key="3">
    <source>
        <dbReference type="ARBA" id="ARBA00022840"/>
    </source>
</evidence>
<dbReference type="STRING" id="1797245.A2949_00300"/>
<dbReference type="EMBL" id="MEWZ01000026">
    <property type="protein sequence ID" value="OGC86307.1"/>
    <property type="molecule type" value="Genomic_DNA"/>
</dbReference>
<dbReference type="Proteomes" id="UP000178585">
    <property type="component" value="Unassembled WGS sequence"/>
</dbReference>
<feature type="domain" description="AAA+ ATPase" evidence="4">
    <location>
        <begin position="324"/>
        <end position="445"/>
    </location>
</feature>
<dbReference type="InterPro" id="IPR007831">
    <property type="entry name" value="T2SS_GspE_N"/>
</dbReference>
<dbReference type="InterPro" id="IPR027417">
    <property type="entry name" value="P-loop_NTPase"/>
</dbReference>
<keyword evidence="2" id="KW-0547">Nucleotide-binding</keyword>
<organism evidence="5 6">
    <name type="scientific">Candidatus Adlerbacteria bacterium RIFCSPLOWO2_01_FULL_54_21b</name>
    <dbReference type="NCBI Taxonomy" id="1797245"/>
    <lineage>
        <taxon>Bacteria</taxon>
        <taxon>Candidatus Adleribacteriota</taxon>
    </lineage>
</organism>
<comment type="caution">
    <text evidence="5">The sequence shown here is derived from an EMBL/GenBank/DDBJ whole genome shotgun (WGS) entry which is preliminary data.</text>
</comment>
<proteinExistence type="inferred from homology"/>
<dbReference type="AlphaFoldDB" id="A0A1F4XX44"/>
<gene>
    <name evidence="5" type="ORF">A2949_00300</name>
</gene>
<dbReference type="InterPro" id="IPR003593">
    <property type="entry name" value="AAA+_ATPase"/>
</dbReference>
<protein>
    <recommendedName>
        <fullName evidence="4">AAA+ ATPase domain-containing protein</fullName>
    </recommendedName>
</protein>
<dbReference type="PANTHER" id="PTHR30258:SF2">
    <property type="entry name" value="COMG OPERON PROTEIN 1"/>
    <property type="match status" value="1"/>
</dbReference>